<dbReference type="Proteomes" id="UP001056120">
    <property type="component" value="Linkage Group LG03"/>
</dbReference>
<evidence type="ECO:0000313" key="1">
    <source>
        <dbReference type="EMBL" id="KAI3820613.1"/>
    </source>
</evidence>
<gene>
    <name evidence="1" type="ORF">L1987_08161</name>
</gene>
<reference evidence="1 2" key="2">
    <citation type="journal article" date="2022" name="Mol. Ecol. Resour.">
        <title>The genomes of chicory, endive, great burdock and yacon provide insights into Asteraceae paleo-polyploidization history and plant inulin production.</title>
        <authorList>
            <person name="Fan W."/>
            <person name="Wang S."/>
            <person name="Wang H."/>
            <person name="Wang A."/>
            <person name="Jiang F."/>
            <person name="Liu H."/>
            <person name="Zhao H."/>
            <person name="Xu D."/>
            <person name="Zhang Y."/>
        </authorList>
    </citation>
    <scope>NUCLEOTIDE SEQUENCE [LARGE SCALE GENOMIC DNA]</scope>
    <source>
        <strain evidence="2">cv. Yunnan</strain>
        <tissue evidence="1">Leaves</tissue>
    </source>
</reference>
<proteinExistence type="predicted"/>
<dbReference type="EMBL" id="CM042020">
    <property type="protein sequence ID" value="KAI3820613.1"/>
    <property type="molecule type" value="Genomic_DNA"/>
</dbReference>
<protein>
    <submittedName>
        <fullName evidence="1">Uncharacterized protein</fullName>
    </submittedName>
</protein>
<reference evidence="2" key="1">
    <citation type="journal article" date="2022" name="Mol. Ecol. Resour.">
        <title>The genomes of chicory, endive, great burdock and yacon provide insights into Asteraceae palaeo-polyploidization history and plant inulin production.</title>
        <authorList>
            <person name="Fan W."/>
            <person name="Wang S."/>
            <person name="Wang H."/>
            <person name="Wang A."/>
            <person name="Jiang F."/>
            <person name="Liu H."/>
            <person name="Zhao H."/>
            <person name="Xu D."/>
            <person name="Zhang Y."/>
        </authorList>
    </citation>
    <scope>NUCLEOTIDE SEQUENCE [LARGE SCALE GENOMIC DNA]</scope>
    <source>
        <strain evidence="2">cv. Yunnan</strain>
    </source>
</reference>
<sequence length="181" mass="19829">MVTQSATPPLKFSRAMFGSAYVKPAGCPTTRTPSSTFLLMDGPDYNLHFHRAISGMRSSQLLLHQQPSKFNRNLSGNRLSVLKAKSEEDGNTTNYRSFEILTGHVGKCMCKDCGLAHYHDTKLKIATDGRARFEPPLPPGYFGNVIFAPAAIVTAGKIQSKPTRHVASRIHDALATIKTII</sequence>
<organism evidence="1 2">
    <name type="scientific">Smallanthus sonchifolius</name>
    <dbReference type="NCBI Taxonomy" id="185202"/>
    <lineage>
        <taxon>Eukaryota</taxon>
        <taxon>Viridiplantae</taxon>
        <taxon>Streptophyta</taxon>
        <taxon>Embryophyta</taxon>
        <taxon>Tracheophyta</taxon>
        <taxon>Spermatophyta</taxon>
        <taxon>Magnoliopsida</taxon>
        <taxon>eudicotyledons</taxon>
        <taxon>Gunneridae</taxon>
        <taxon>Pentapetalae</taxon>
        <taxon>asterids</taxon>
        <taxon>campanulids</taxon>
        <taxon>Asterales</taxon>
        <taxon>Asteraceae</taxon>
        <taxon>Asteroideae</taxon>
        <taxon>Heliantheae alliance</taxon>
        <taxon>Millerieae</taxon>
        <taxon>Smallanthus</taxon>
    </lineage>
</organism>
<name>A0ACB9JJD5_9ASTR</name>
<accession>A0ACB9JJD5</accession>
<comment type="caution">
    <text evidence="1">The sequence shown here is derived from an EMBL/GenBank/DDBJ whole genome shotgun (WGS) entry which is preliminary data.</text>
</comment>
<evidence type="ECO:0000313" key="2">
    <source>
        <dbReference type="Proteomes" id="UP001056120"/>
    </source>
</evidence>
<keyword evidence="2" id="KW-1185">Reference proteome</keyword>